<dbReference type="InterPro" id="IPR013099">
    <property type="entry name" value="K_chnl_dom"/>
</dbReference>
<reference evidence="3 4" key="1">
    <citation type="submission" date="2014-06" db="EMBL/GenBank/DDBJ databases">
        <title>Genomes of Alteromonas australica, a world apart.</title>
        <authorList>
            <person name="Gonzaga A."/>
            <person name="Lopez-Perez M."/>
            <person name="Rodriguez-Valera F."/>
        </authorList>
    </citation>
    <scope>NUCLEOTIDE SEQUENCE [LARGE SCALE GENOMIC DNA]</scope>
    <source>
        <strain evidence="3 4">H 17</strain>
    </source>
</reference>
<organism evidence="3 4">
    <name type="scientific">Alteromonas australica</name>
    <dbReference type="NCBI Taxonomy" id="589873"/>
    <lineage>
        <taxon>Bacteria</taxon>
        <taxon>Pseudomonadati</taxon>
        <taxon>Pseudomonadota</taxon>
        <taxon>Gammaproteobacteria</taxon>
        <taxon>Alteromonadales</taxon>
        <taxon>Alteromonadaceae</taxon>
        <taxon>Alteromonas/Salinimonas group</taxon>
        <taxon>Alteromonas</taxon>
    </lineage>
</organism>
<dbReference type="RefSeq" id="WP_044055684.1">
    <property type="nucleotide sequence ID" value="NZ_CBCSKJ010000005.1"/>
</dbReference>
<sequence>MFLSILIVLAALLICVGLHLFNISVVADNISERLKGAWIKTLSVVVIAISSQLLLAVIFTLAYEIGLYFELGDFKQPATSMDIFYFSLTTITTLGLGSIEPDGHLRMIAGVESATGFLLISCSASKVFKHM</sequence>
<evidence type="ECO:0000259" key="2">
    <source>
        <dbReference type="Pfam" id="PF07885"/>
    </source>
</evidence>
<evidence type="ECO:0000313" key="3">
    <source>
        <dbReference type="EMBL" id="AIF97514.1"/>
    </source>
</evidence>
<feature type="transmembrane region" description="Helical" evidence="1">
    <location>
        <begin position="83"/>
        <end position="99"/>
    </location>
</feature>
<keyword evidence="1" id="KW-0472">Membrane</keyword>
<feature type="domain" description="Potassium channel" evidence="2">
    <location>
        <begin position="57"/>
        <end position="129"/>
    </location>
</feature>
<keyword evidence="4" id="KW-1185">Reference proteome</keyword>
<dbReference type="Pfam" id="PF07885">
    <property type="entry name" value="Ion_trans_2"/>
    <property type="match status" value="1"/>
</dbReference>
<feature type="transmembrane region" description="Helical" evidence="1">
    <location>
        <begin position="37"/>
        <end position="62"/>
    </location>
</feature>
<dbReference type="eggNOG" id="ENOG5031669">
    <property type="taxonomic scope" value="Bacteria"/>
</dbReference>
<proteinExistence type="predicted"/>
<gene>
    <name evidence="3" type="ORF">EP13_01675</name>
</gene>
<dbReference type="AlphaFoldDB" id="A0A075NSJ5"/>
<dbReference type="KEGG" id="aal:EP13_01675"/>
<keyword evidence="1" id="KW-1133">Transmembrane helix</keyword>
<dbReference type="Proteomes" id="UP000056090">
    <property type="component" value="Chromosome"/>
</dbReference>
<keyword evidence="1" id="KW-0812">Transmembrane</keyword>
<accession>A0A075NSJ5</accession>
<evidence type="ECO:0000256" key="1">
    <source>
        <dbReference type="SAM" id="Phobius"/>
    </source>
</evidence>
<name>A0A075NSJ5_9ALTE</name>
<dbReference type="EMBL" id="CP008849">
    <property type="protein sequence ID" value="AIF97514.1"/>
    <property type="molecule type" value="Genomic_DNA"/>
</dbReference>
<dbReference type="Gene3D" id="1.10.287.70">
    <property type="match status" value="1"/>
</dbReference>
<protein>
    <recommendedName>
        <fullName evidence="2">Potassium channel domain-containing protein</fullName>
    </recommendedName>
</protein>
<dbReference type="GeneID" id="78253653"/>
<dbReference type="SUPFAM" id="SSF81324">
    <property type="entry name" value="Voltage-gated potassium channels"/>
    <property type="match status" value="1"/>
</dbReference>
<evidence type="ECO:0000313" key="4">
    <source>
        <dbReference type="Proteomes" id="UP000056090"/>
    </source>
</evidence>